<dbReference type="RefSeq" id="WP_166322121.1">
    <property type="nucleotide sequence ID" value="NZ_CP049934.1"/>
</dbReference>
<dbReference type="PROSITE" id="PS50109">
    <property type="entry name" value="HIS_KIN"/>
    <property type="match status" value="1"/>
</dbReference>
<keyword evidence="12" id="KW-0902">Two-component regulatory system</keyword>
<dbReference type="PROSITE" id="PS50885">
    <property type="entry name" value="HAMP"/>
    <property type="match status" value="1"/>
</dbReference>
<dbReference type="PANTHER" id="PTHR44936:SF9">
    <property type="entry name" value="SENSOR PROTEIN CREC"/>
    <property type="match status" value="1"/>
</dbReference>
<dbReference type="Pfam" id="PF00672">
    <property type="entry name" value="HAMP"/>
    <property type="match status" value="1"/>
</dbReference>
<keyword evidence="14" id="KW-0472">Membrane</keyword>
<dbReference type="CDD" id="cd06225">
    <property type="entry name" value="HAMP"/>
    <property type="match status" value="1"/>
</dbReference>
<dbReference type="GO" id="GO:0005886">
    <property type="term" value="C:plasma membrane"/>
    <property type="evidence" value="ECO:0007669"/>
    <property type="project" value="UniProtKB-SubCell"/>
</dbReference>
<dbReference type="EC" id="2.7.13.3" evidence="3"/>
<evidence type="ECO:0000256" key="2">
    <source>
        <dbReference type="ARBA" id="ARBA00004651"/>
    </source>
</evidence>
<dbReference type="InterPro" id="IPR003661">
    <property type="entry name" value="HisK_dim/P_dom"/>
</dbReference>
<dbReference type="GO" id="GO:0005524">
    <property type="term" value="F:ATP binding"/>
    <property type="evidence" value="ECO:0007669"/>
    <property type="project" value="UniProtKB-KW"/>
</dbReference>
<evidence type="ECO:0000256" key="5">
    <source>
        <dbReference type="ARBA" id="ARBA00022553"/>
    </source>
</evidence>
<keyword evidence="7 14" id="KW-0812">Transmembrane</keyword>
<reference evidence="17 18" key="1">
    <citation type="submission" date="2020-03" db="EMBL/GenBank/DDBJ databases">
        <title>Leucobacter sp. nov., isolated from beetles.</title>
        <authorList>
            <person name="Hyun D.-W."/>
            <person name="Bae J.-W."/>
        </authorList>
    </citation>
    <scope>NUCLEOTIDE SEQUENCE [LARGE SCALE GENOMIC DNA]</scope>
    <source>
        <strain evidence="17 18">HDW9B</strain>
    </source>
</reference>
<feature type="domain" description="HAMP" evidence="16">
    <location>
        <begin position="190"/>
        <end position="242"/>
    </location>
</feature>
<organism evidence="17 18">
    <name type="scientific">Leucobacter insecticola</name>
    <dbReference type="NCBI Taxonomy" id="2714934"/>
    <lineage>
        <taxon>Bacteria</taxon>
        <taxon>Bacillati</taxon>
        <taxon>Actinomycetota</taxon>
        <taxon>Actinomycetes</taxon>
        <taxon>Micrococcales</taxon>
        <taxon>Microbacteriaceae</taxon>
        <taxon>Leucobacter</taxon>
    </lineage>
</organism>
<keyword evidence="18" id="KW-1185">Reference proteome</keyword>
<evidence type="ECO:0000256" key="3">
    <source>
        <dbReference type="ARBA" id="ARBA00012438"/>
    </source>
</evidence>
<dbReference type="GO" id="GO:0000155">
    <property type="term" value="F:phosphorelay sensor kinase activity"/>
    <property type="evidence" value="ECO:0007669"/>
    <property type="project" value="InterPro"/>
</dbReference>
<dbReference type="Gene3D" id="1.10.287.130">
    <property type="match status" value="1"/>
</dbReference>
<dbReference type="SMART" id="SM00304">
    <property type="entry name" value="HAMP"/>
    <property type="match status" value="1"/>
</dbReference>
<dbReference type="InterPro" id="IPR005467">
    <property type="entry name" value="His_kinase_dom"/>
</dbReference>
<dbReference type="CDD" id="cd00082">
    <property type="entry name" value="HisKA"/>
    <property type="match status" value="1"/>
</dbReference>
<keyword evidence="11 14" id="KW-1133">Transmembrane helix</keyword>
<evidence type="ECO:0000256" key="13">
    <source>
        <dbReference type="SAM" id="MobiDB-lite"/>
    </source>
</evidence>
<dbReference type="Gene3D" id="3.30.565.10">
    <property type="entry name" value="Histidine kinase-like ATPase, C-terminal domain"/>
    <property type="match status" value="1"/>
</dbReference>
<keyword evidence="8" id="KW-0547">Nucleotide-binding</keyword>
<feature type="domain" description="Histidine kinase" evidence="15">
    <location>
        <begin position="250"/>
        <end position="503"/>
    </location>
</feature>
<dbReference type="InterPro" id="IPR003660">
    <property type="entry name" value="HAMP_dom"/>
</dbReference>
<dbReference type="SMART" id="SM00387">
    <property type="entry name" value="HATPase_c"/>
    <property type="match status" value="1"/>
</dbReference>
<dbReference type="Pfam" id="PF02518">
    <property type="entry name" value="HATPase_c"/>
    <property type="match status" value="1"/>
</dbReference>
<evidence type="ECO:0000259" key="15">
    <source>
        <dbReference type="PROSITE" id="PS50109"/>
    </source>
</evidence>
<dbReference type="SUPFAM" id="SSF55874">
    <property type="entry name" value="ATPase domain of HSP90 chaperone/DNA topoisomerase II/histidine kinase"/>
    <property type="match status" value="1"/>
</dbReference>
<comment type="catalytic activity">
    <reaction evidence="1">
        <text>ATP + protein L-histidine = ADP + protein N-phospho-L-histidine.</text>
        <dbReference type="EC" id="2.7.13.3"/>
    </reaction>
</comment>
<dbReference type="Proteomes" id="UP000501387">
    <property type="component" value="Chromosome"/>
</dbReference>
<evidence type="ECO:0000256" key="14">
    <source>
        <dbReference type="SAM" id="Phobius"/>
    </source>
</evidence>
<dbReference type="EMBL" id="CP049934">
    <property type="protein sequence ID" value="QIM15744.1"/>
    <property type="molecule type" value="Genomic_DNA"/>
</dbReference>
<proteinExistence type="predicted"/>
<evidence type="ECO:0000256" key="6">
    <source>
        <dbReference type="ARBA" id="ARBA00022679"/>
    </source>
</evidence>
<name>A0A6G8FHB3_9MICO</name>
<keyword evidence="9 17" id="KW-0418">Kinase</keyword>
<evidence type="ECO:0000256" key="11">
    <source>
        <dbReference type="ARBA" id="ARBA00022989"/>
    </source>
</evidence>
<gene>
    <name evidence="17" type="ORF">G7067_03875</name>
</gene>
<dbReference type="InterPro" id="IPR036097">
    <property type="entry name" value="HisK_dim/P_sf"/>
</dbReference>
<dbReference type="Pfam" id="PF00512">
    <property type="entry name" value="HisKA"/>
    <property type="match status" value="1"/>
</dbReference>
<dbReference type="PANTHER" id="PTHR44936">
    <property type="entry name" value="SENSOR PROTEIN CREC"/>
    <property type="match status" value="1"/>
</dbReference>
<dbReference type="InterPro" id="IPR003594">
    <property type="entry name" value="HATPase_dom"/>
</dbReference>
<evidence type="ECO:0000256" key="9">
    <source>
        <dbReference type="ARBA" id="ARBA00022777"/>
    </source>
</evidence>
<dbReference type="SMART" id="SM00388">
    <property type="entry name" value="HisKA"/>
    <property type="match status" value="1"/>
</dbReference>
<feature type="compositionally biased region" description="Gly residues" evidence="13">
    <location>
        <begin position="336"/>
        <end position="351"/>
    </location>
</feature>
<dbReference type="SUPFAM" id="SSF47384">
    <property type="entry name" value="Homodimeric domain of signal transducing histidine kinase"/>
    <property type="match status" value="1"/>
</dbReference>
<dbReference type="KEGG" id="lins:G7067_03875"/>
<evidence type="ECO:0000256" key="8">
    <source>
        <dbReference type="ARBA" id="ARBA00022741"/>
    </source>
</evidence>
<evidence type="ECO:0000256" key="10">
    <source>
        <dbReference type="ARBA" id="ARBA00022840"/>
    </source>
</evidence>
<feature type="transmembrane region" description="Helical" evidence="14">
    <location>
        <begin position="164"/>
        <end position="188"/>
    </location>
</feature>
<keyword evidence="6" id="KW-0808">Transferase</keyword>
<evidence type="ECO:0000259" key="16">
    <source>
        <dbReference type="PROSITE" id="PS50885"/>
    </source>
</evidence>
<evidence type="ECO:0000256" key="1">
    <source>
        <dbReference type="ARBA" id="ARBA00000085"/>
    </source>
</evidence>
<keyword evidence="10" id="KW-0067">ATP-binding</keyword>
<protein>
    <recommendedName>
        <fullName evidence="3">histidine kinase</fullName>
        <ecNumber evidence="3">2.7.13.3</ecNumber>
    </recommendedName>
</protein>
<comment type="subcellular location">
    <subcellularLocation>
        <location evidence="2">Cell membrane</location>
        <topology evidence="2">Multi-pass membrane protein</topology>
    </subcellularLocation>
</comment>
<accession>A0A6G8FHB3</accession>
<dbReference type="AlphaFoldDB" id="A0A6G8FHB3"/>
<dbReference type="InterPro" id="IPR036890">
    <property type="entry name" value="HATPase_C_sf"/>
</dbReference>
<dbReference type="CDD" id="cd00075">
    <property type="entry name" value="HATPase"/>
    <property type="match status" value="1"/>
</dbReference>
<sequence length="503" mass="53344">MKLRLLVPLLVFGLVAIGALVVPAALTIAQQRTQQLERQRVEAFDQIVQRSFAAVSNVGSGSGTNLAVLDRYLERFYDTYREPVMVADGTGAKVTSIGQIPEGDATDRVVSDALRGIPQLELPTVYPWSDAWVVAARPLKTDGNVSAGVVAIGISQEQARQDVAWGWVQLGSVGSLLIAGLLVLGAVWTRWVLRPVRVLDTAANALAEQRRVESAGVTGPPELRRLATSFERMAQNVEAALDQQRGLIADASHQLRNPLAAIRLRIDALATHGAGEGSKGLPGEASGEAAEDIAAVTHDLDRLEGTLERMLKFAHAEHRASRRQSEVPELAEPRAGLGGGSGFLDGAGRGSGATPPEESFVSAATLVEPHRSALAAAGVRLELAGETEPVRAACNLSDLEEMVEILLDNAGKYAGSGSVVRVALCREQDRVILQVSDSGPGLSDGDLEQIGARFWRAVQHRDQPGTGLGHAILSQLACGNESTVRVDRAPEGGLRTRIEMGAL</sequence>
<keyword evidence="4" id="KW-1003">Cell membrane</keyword>
<evidence type="ECO:0000256" key="12">
    <source>
        <dbReference type="ARBA" id="ARBA00023012"/>
    </source>
</evidence>
<evidence type="ECO:0000313" key="17">
    <source>
        <dbReference type="EMBL" id="QIM15744.1"/>
    </source>
</evidence>
<evidence type="ECO:0000256" key="4">
    <source>
        <dbReference type="ARBA" id="ARBA00022475"/>
    </source>
</evidence>
<evidence type="ECO:0000256" key="7">
    <source>
        <dbReference type="ARBA" id="ARBA00022692"/>
    </source>
</evidence>
<evidence type="ECO:0000313" key="18">
    <source>
        <dbReference type="Proteomes" id="UP000501387"/>
    </source>
</evidence>
<feature type="region of interest" description="Disordered" evidence="13">
    <location>
        <begin position="318"/>
        <end position="357"/>
    </location>
</feature>
<keyword evidence="5" id="KW-0597">Phosphoprotein</keyword>
<dbReference type="InterPro" id="IPR050980">
    <property type="entry name" value="2C_sensor_his_kinase"/>
</dbReference>